<feature type="non-terminal residue" evidence="1">
    <location>
        <position position="88"/>
    </location>
</feature>
<organism evidence="1 2">
    <name type="scientific">Coniosporium uncinatum</name>
    <dbReference type="NCBI Taxonomy" id="93489"/>
    <lineage>
        <taxon>Eukaryota</taxon>
        <taxon>Fungi</taxon>
        <taxon>Dikarya</taxon>
        <taxon>Ascomycota</taxon>
        <taxon>Pezizomycotina</taxon>
        <taxon>Dothideomycetes</taxon>
        <taxon>Dothideomycetes incertae sedis</taxon>
        <taxon>Coniosporium</taxon>
    </lineage>
</organism>
<protein>
    <submittedName>
        <fullName evidence="1">Uncharacterized protein</fullName>
    </submittedName>
</protein>
<comment type="caution">
    <text evidence="1">The sequence shown here is derived from an EMBL/GenBank/DDBJ whole genome shotgun (WGS) entry which is preliminary data.</text>
</comment>
<proteinExistence type="predicted"/>
<gene>
    <name evidence="1" type="ORF">LTS18_009563</name>
</gene>
<sequence>DTNHYHAYIATLRNKSLTQYFSALRELSQMYLISPKHAKEIATIIADRDRYHGIFGPEEVFEFAERRADWFQIKRNVEKAMYGLECCV</sequence>
<evidence type="ECO:0000313" key="2">
    <source>
        <dbReference type="Proteomes" id="UP001186974"/>
    </source>
</evidence>
<evidence type="ECO:0000313" key="1">
    <source>
        <dbReference type="EMBL" id="KAK3077693.1"/>
    </source>
</evidence>
<dbReference type="Proteomes" id="UP001186974">
    <property type="component" value="Unassembled WGS sequence"/>
</dbReference>
<dbReference type="EMBL" id="JAWDJW010002600">
    <property type="protein sequence ID" value="KAK3077693.1"/>
    <property type="molecule type" value="Genomic_DNA"/>
</dbReference>
<name>A0ACC3DMF0_9PEZI</name>
<feature type="non-terminal residue" evidence="1">
    <location>
        <position position="1"/>
    </location>
</feature>
<keyword evidence="2" id="KW-1185">Reference proteome</keyword>
<reference evidence="1" key="1">
    <citation type="submission" date="2024-09" db="EMBL/GenBank/DDBJ databases">
        <title>Black Yeasts Isolated from many extreme environments.</title>
        <authorList>
            <person name="Coleine C."/>
            <person name="Stajich J.E."/>
            <person name="Selbmann L."/>
        </authorList>
    </citation>
    <scope>NUCLEOTIDE SEQUENCE</scope>
    <source>
        <strain evidence="1">CCFEE 5737</strain>
    </source>
</reference>
<accession>A0ACC3DMF0</accession>